<comment type="function">
    <text evidence="8">Regulatory subunit of the poly(A)-nuclease (PAN) deadenylation complex, one of two cytoplasmic mRNA deadenylases involved in mRNA turnover. PAN specifically shortens poly(A) tails of RNA and the activity is stimulated by poly(A)-binding protein PAB1. PAN deadenylation is followed by rapid degradation of the shortened mRNA tails by the CCR4-NOT complex. Deadenylated mRNAs are then degraded by two alternative mechanisms, namely exosome-mediated 3'-5' exonucleolytic degradation, or deadenlyation-dependent mRNA decaping and subsequent 5'-3' exonucleolytic degradation by XRN1. May also be involved in post-transcriptional maturation of mRNA poly(A) tails. PAN3 acts as a positive regulator for PAN activity, recruiting the catalytic subunit PAN2 to mRNA via its interaction with RNA and with PAB1.</text>
</comment>
<dbReference type="GO" id="GO:0000932">
    <property type="term" value="C:P-body"/>
    <property type="evidence" value="ECO:0007669"/>
    <property type="project" value="TreeGrafter"/>
</dbReference>
<evidence type="ECO:0000313" key="13">
    <source>
        <dbReference type="Proteomes" id="UP000469559"/>
    </source>
</evidence>
<name>A0A8T9B923_9HELO</name>
<evidence type="ECO:0000256" key="2">
    <source>
        <dbReference type="ARBA" id="ARBA00022490"/>
    </source>
</evidence>
<dbReference type="InterPro" id="IPR030844">
    <property type="entry name" value="PAN3"/>
</dbReference>
<dbReference type="InterPro" id="IPR011009">
    <property type="entry name" value="Kinase-like_dom_sf"/>
</dbReference>
<keyword evidence="7 8" id="KW-0175">Coiled coil</keyword>
<comment type="caution">
    <text evidence="8">Lacks conserved residue(s) required for the propagation of feature annotation.</text>
</comment>
<dbReference type="Gene3D" id="1.10.287.3700">
    <property type="match status" value="1"/>
</dbReference>
<comment type="domain">
    <text evidence="8">The N-terminal zinc finger binds to poly(A) RNA.</text>
</comment>
<evidence type="ECO:0000256" key="9">
    <source>
        <dbReference type="PROSITE-ProRule" id="PRU00723"/>
    </source>
</evidence>
<dbReference type="HAMAP" id="MF_03181">
    <property type="entry name" value="PAN3"/>
    <property type="match status" value="1"/>
</dbReference>
<dbReference type="InterPro" id="IPR000571">
    <property type="entry name" value="Znf_CCCH"/>
</dbReference>
<keyword evidence="3 8" id="KW-0507">mRNA processing</keyword>
<dbReference type="GO" id="GO:0008270">
    <property type="term" value="F:zinc ion binding"/>
    <property type="evidence" value="ECO:0007669"/>
    <property type="project" value="UniProtKB-KW"/>
</dbReference>
<feature type="region of interest" description="Disordered" evidence="10">
    <location>
        <begin position="1"/>
        <end position="23"/>
    </location>
</feature>
<dbReference type="SUPFAM" id="SSF56112">
    <property type="entry name" value="Protein kinase-like (PK-like)"/>
    <property type="match status" value="1"/>
</dbReference>
<dbReference type="GO" id="GO:0005524">
    <property type="term" value="F:ATP binding"/>
    <property type="evidence" value="ECO:0007669"/>
    <property type="project" value="UniProtKB-UniRule"/>
</dbReference>
<keyword evidence="9" id="KW-0479">Metal-binding</keyword>
<dbReference type="Proteomes" id="UP000469559">
    <property type="component" value="Unassembled WGS sequence"/>
</dbReference>
<comment type="subunit">
    <text evidence="8">Homodimer. Forms a heterotrimer with a catalytic subunit PAN2 to form the poly(A)-nuclease (PAN) deadenylation complex. Interacts (via PAM-2 motif) with poly(A)-binding protein PAB1 (via PABC domain), conferring substrate specificity of the enzyme complex.</text>
</comment>
<comment type="domain">
    <text evidence="8">Contains a pseudokinase domain. The protein kinase domain is predicted to be catalytically inactive because some of the residues important for catalytic activity are substituted and it lacks the equivalent of the binding site for a peptide substrate. However, it has retained an ATP-binding site and ATP-binding is required for mRNA degradation, stimulating the activity of the PAN2 nuclease in vitro. The nucleotide-binding site is juxtaposed to the RNase active site of PAN2 in the complex and may actually bind nucleosides of a poly(A) RNA rather than ATP, feeding the poly(A)-tail to the active site of the deadenylase and thus increasing the efficiency with which this distributive enzyme degrades oligo(A) RNAs.</text>
</comment>
<reference evidence="12 13" key="1">
    <citation type="submission" date="2018-05" db="EMBL/GenBank/DDBJ databases">
        <title>Whole genome sequencing for identification of molecular markers to develop diagnostic detection tools for the regulated plant pathogen Lachnellula willkommii.</title>
        <authorList>
            <person name="Giroux E."/>
            <person name="Bilodeau G."/>
        </authorList>
    </citation>
    <scope>NUCLEOTIDE SEQUENCE [LARGE SCALE GENOMIC DNA]</scope>
    <source>
        <strain evidence="12 13">CBS 203.66</strain>
    </source>
</reference>
<dbReference type="Pfam" id="PF25586">
    <property type="entry name" value="zf-CCCH_PAN3"/>
    <property type="match status" value="1"/>
</dbReference>
<comment type="caution">
    <text evidence="12">The sequence shown here is derived from an EMBL/GenBank/DDBJ whole genome shotgun (WGS) entry which is preliminary data.</text>
</comment>
<feature type="region of interest" description="Knob domain" evidence="8">
    <location>
        <begin position="711"/>
        <end position="806"/>
    </location>
</feature>
<dbReference type="PROSITE" id="PS50103">
    <property type="entry name" value="ZF_C3H1"/>
    <property type="match status" value="1"/>
</dbReference>
<dbReference type="PANTHER" id="PTHR12272">
    <property type="entry name" value="DEADENYLATION COMPLEX SUBUNIT PAN3"/>
    <property type="match status" value="1"/>
</dbReference>
<keyword evidence="5 9" id="KW-0863">Zinc-finger</keyword>
<comment type="similarity">
    <text evidence="8">Belongs to the protein kinase superfamily. PAN3 family.</text>
</comment>
<evidence type="ECO:0000256" key="6">
    <source>
        <dbReference type="ARBA" id="ARBA00022840"/>
    </source>
</evidence>
<evidence type="ECO:0000256" key="8">
    <source>
        <dbReference type="HAMAP-Rule" id="MF_03181"/>
    </source>
</evidence>
<dbReference type="GO" id="GO:0006397">
    <property type="term" value="P:mRNA processing"/>
    <property type="evidence" value="ECO:0007669"/>
    <property type="project" value="UniProtKB-KW"/>
</dbReference>
<evidence type="ECO:0000256" key="10">
    <source>
        <dbReference type="SAM" id="MobiDB-lite"/>
    </source>
</evidence>
<protein>
    <recommendedName>
        <fullName evidence="8">PAN2-PAN3 deadenylation complex subunit PAN3</fullName>
    </recommendedName>
    <alternativeName>
        <fullName evidence="8">PAB1P-dependent poly(A)-specific ribonuclease</fullName>
    </alternativeName>
    <alternativeName>
        <fullName evidence="8">Poly(A)-nuclease deadenylation complex subunit 3</fullName>
        <shortName evidence="8">PAN deadenylation complex subunit 3</shortName>
    </alternativeName>
</protein>
<organism evidence="12 13">
    <name type="scientific">Lachnellula arida</name>
    <dbReference type="NCBI Taxonomy" id="1316785"/>
    <lineage>
        <taxon>Eukaryota</taxon>
        <taxon>Fungi</taxon>
        <taxon>Dikarya</taxon>
        <taxon>Ascomycota</taxon>
        <taxon>Pezizomycotina</taxon>
        <taxon>Leotiomycetes</taxon>
        <taxon>Helotiales</taxon>
        <taxon>Lachnaceae</taxon>
        <taxon>Lachnellula</taxon>
    </lineage>
</organism>
<gene>
    <name evidence="8 12" type="primary">PAN3</name>
    <name evidence="12" type="ORF">LARI1_G005515</name>
</gene>
<evidence type="ECO:0000256" key="7">
    <source>
        <dbReference type="ARBA" id="ARBA00023054"/>
    </source>
</evidence>
<keyword evidence="9" id="KW-0862">Zinc</keyword>
<feature type="compositionally biased region" description="Polar residues" evidence="10">
    <location>
        <begin position="234"/>
        <end position="252"/>
    </location>
</feature>
<dbReference type="PANTHER" id="PTHR12272:SF11">
    <property type="entry name" value="PAN2-PAN3 DEADENYLATION COMPLEX SUBUNIT PAN3"/>
    <property type="match status" value="1"/>
</dbReference>
<feature type="domain" description="C3H1-type" evidence="11">
    <location>
        <begin position="28"/>
        <end position="57"/>
    </location>
</feature>
<feature type="region of interest" description="Disordered" evidence="10">
    <location>
        <begin position="257"/>
        <end position="287"/>
    </location>
</feature>
<dbReference type="InterPro" id="IPR041332">
    <property type="entry name" value="Pan3_CK"/>
</dbReference>
<feature type="binding site" evidence="8">
    <location>
        <position position="461"/>
    </location>
    <ligand>
        <name>ATP</name>
        <dbReference type="ChEBI" id="CHEBI:30616"/>
    </ligand>
</feature>
<evidence type="ECO:0000256" key="3">
    <source>
        <dbReference type="ARBA" id="ARBA00022664"/>
    </source>
</evidence>
<evidence type="ECO:0000256" key="5">
    <source>
        <dbReference type="ARBA" id="ARBA00022771"/>
    </source>
</evidence>
<evidence type="ECO:0000256" key="4">
    <source>
        <dbReference type="ARBA" id="ARBA00022741"/>
    </source>
</evidence>
<feature type="zinc finger region" description="C3H1-type" evidence="9">
    <location>
        <begin position="28"/>
        <end position="57"/>
    </location>
</feature>
<evidence type="ECO:0000313" key="12">
    <source>
        <dbReference type="EMBL" id="TVY14812.1"/>
    </source>
</evidence>
<dbReference type="GO" id="GO:0031251">
    <property type="term" value="C:PAN complex"/>
    <property type="evidence" value="ECO:0007669"/>
    <property type="project" value="UniProtKB-UniRule"/>
</dbReference>
<dbReference type="EMBL" id="QGMF01000609">
    <property type="protein sequence ID" value="TVY14812.1"/>
    <property type="molecule type" value="Genomic_DNA"/>
</dbReference>
<dbReference type="Gene3D" id="1.10.510.10">
    <property type="entry name" value="Transferase(Phosphotransferase) domain 1"/>
    <property type="match status" value="1"/>
</dbReference>
<feature type="region of interest" description="Disordered" evidence="10">
    <location>
        <begin position="233"/>
        <end position="252"/>
    </location>
</feature>
<dbReference type="OrthoDB" id="204958at2759"/>
<sequence>MAAARFNSPELRKPVSSPRPKGREYIENAKDTLCRNVLIYGHCRYEDQGCAFNHDPNKSISGQSEFTMDRGSVREETPFLGPQVPLHTQMQQRTALPPGTSPLPVTKHRNIMIYPHQPYRPEIVNENSLQMQHQVQIQHQVSKHFQSDSHAANPNLPREAGLTMAAIHPSLLKTHCRPSMNPKTTWTTSFRLASGDIPDQSARRSLPRTQEEEMMMMMGKSPETDINRLKKSLNVDSPSFTPSTLAVPSKTSSISSQAANAAPFTPRSLASGATTPASQPEPQPAFNPAQIREFTPQNYELSDTALAADGASDGQSAYDPFSMTGVNQALSTATPYNPYDESNNISSNGAGYFQTPAAFITTNQPLQYHLYAPIGPHREDILAYQRHAHDFFMPETLREELQKKAEATFQVMPNSQLPTVDPYHSLVALDTSHRKSAAVFGYPSWIYKATSIKNGHMYCLRRLEGYRLTNERAIRSVKDWRRVNCGGVVSVVDAFTTRAFGDSSLVFVTNYHPLSKTLVEHHFTSTNRFGNRISQAVPEPVLWSYIVQIASAIKSVHSANLAVRCIDPSKVILTDKGRIRLNACSVLDVVQFDAQRPLAELQQEDFIHFGKLILSIATNNLSVMTSHNLLGFVDQLSRSYTGELRDTIIWLLTPAQAPATKSVTELLIGISNHIVDAFDSSLHANDTLYSELAREVENGRIVRLLMKLGSINERPDYDGELNWSENGERYVLKLFRDYVFHQVNAEGRPIVDMGHILACLNKLDAGSQEKITLTSRDEQTVFIVSYNEVKKQVNSAWADLQKPSRR</sequence>
<evidence type="ECO:0000256" key="1">
    <source>
        <dbReference type="ARBA" id="ARBA00004496"/>
    </source>
</evidence>
<keyword evidence="6 8" id="KW-0067">ATP-binding</keyword>
<dbReference type="GO" id="GO:0008143">
    <property type="term" value="F:poly(A) binding"/>
    <property type="evidence" value="ECO:0007669"/>
    <property type="project" value="TreeGrafter"/>
</dbReference>
<feature type="coiled-coil region" evidence="8">
    <location>
        <begin position="672"/>
        <end position="710"/>
    </location>
</feature>
<dbReference type="GO" id="GO:0000289">
    <property type="term" value="P:nuclear-transcribed mRNA poly(A) tail shortening"/>
    <property type="evidence" value="ECO:0007669"/>
    <property type="project" value="UniProtKB-UniRule"/>
</dbReference>
<keyword evidence="2 8" id="KW-0963">Cytoplasm</keyword>
<keyword evidence="13" id="KW-1185">Reference proteome</keyword>
<dbReference type="Gene3D" id="6.10.250.3160">
    <property type="match status" value="1"/>
</dbReference>
<evidence type="ECO:0000259" key="11">
    <source>
        <dbReference type="PROSITE" id="PS50103"/>
    </source>
</evidence>
<dbReference type="Pfam" id="PF18101">
    <property type="entry name" value="Pan3_CK"/>
    <property type="match status" value="1"/>
</dbReference>
<feature type="binding site" evidence="8">
    <location>
        <begin position="569"/>
        <end position="570"/>
    </location>
    <ligand>
        <name>ATP</name>
        <dbReference type="ChEBI" id="CHEBI:30616"/>
    </ligand>
</feature>
<keyword evidence="4 8" id="KW-0547">Nucleotide-binding</keyword>
<dbReference type="AlphaFoldDB" id="A0A8T9B923"/>
<dbReference type="Gene3D" id="1.20.5.5160">
    <property type="match status" value="1"/>
</dbReference>
<accession>A0A8T9B923</accession>
<comment type="domain">
    <text evidence="8">The pseudokinase domain, the coiled-coil (CC), and C-terminal knob domain (CK) form a structural unit (PKC) that forms an extensive high-affinity interaction surface for PAN2.</text>
</comment>
<comment type="subcellular location">
    <subcellularLocation>
        <location evidence="1 8">Cytoplasm</location>
    </subcellularLocation>
</comment>
<proteinExistence type="inferred from homology"/>
<dbReference type="FunFam" id="1.10.287.3700:FF:000001">
    <property type="entry name" value="PAN2-PAN3 deadenylation complex subunit PAN3"/>
    <property type="match status" value="1"/>
</dbReference>